<evidence type="ECO:0000256" key="1">
    <source>
        <dbReference type="ARBA" id="ARBA00004651"/>
    </source>
</evidence>
<evidence type="ECO:0000313" key="9">
    <source>
        <dbReference type="Proteomes" id="UP000030408"/>
    </source>
</evidence>
<dbReference type="PANTHER" id="PTHR43663">
    <property type="entry name" value="CHROMATE TRANSPORT PROTEIN-RELATED"/>
    <property type="match status" value="1"/>
</dbReference>
<protein>
    <submittedName>
        <fullName evidence="8">Transporter</fullName>
    </submittedName>
</protein>
<proteinExistence type="inferred from homology"/>
<dbReference type="OrthoDB" id="9027281at2"/>
<feature type="transmembrane region" description="Helical" evidence="7">
    <location>
        <begin position="110"/>
        <end position="130"/>
    </location>
</feature>
<dbReference type="InterPro" id="IPR052518">
    <property type="entry name" value="CHR_Transporter"/>
</dbReference>
<dbReference type="PANTHER" id="PTHR43663:SF1">
    <property type="entry name" value="CHROMATE TRANSPORTER"/>
    <property type="match status" value="1"/>
</dbReference>
<dbReference type="EMBL" id="JPVO01000047">
    <property type="protein sequence ID" value="KGR76129.1"/>
    <property type="molecule type" value="Genomic_DNA"/>
</dbReference>
<evidence type="ECO:0000256" key="3">
    <source>
        <dbReference type="ARBA" id="ARBA00022475"/>
    </source>
</evidence>
<dbReference type="GO" id="GO:0005886">
    <property type="term" value="C:plasma membrane"/>
    <property type="evidence" value="ECO:0007669"/>
    <property type="project" value="UniProtKB-SubCell"/>
</dbReference>
<accession>A0A0A3HUK2</accession>
<evidence type="ECO:0000256" key="2">
    <source>
        <dbReference type="ARBA" id="ARBA00005262"/>
    </source>
</evidence>
<comment type="caution">
    <text evidence="8">The sequence shown here is derived from an EMBL/GenBank/DDBJ whole genome shotgun (WGS) entry which is preliminary data.</text>
</comment>
<dbReference type="RefSeq" id="WP_036199776.1">
    <property type="nucleotide sequence ID" value="NZ_AVCY01000009.1"/>
</dbReference>
<evidence type="ECO:0000256" key="4">
    <source>
        <dbReference type="ARBA" id="ARBA00022692"/>
    </source>
</evidence>
<evidence type="ECO:0000256" key="7">
    <source>
        <dbReference type="SAM" id="Phobius"/>
    </source>
</evidence>
<dbReference type="eggNOG" id="COG2059">
    <property type="taxonomic scope" value="Bacteria"/>
</dbReference>
<comment type="subcellular location">
    <subcellularLocation>
        <location evidence="1">Cell membrane</location>
        <topology evidence="1">Multi-pass membrane protein</topology>
    </subcellularLocation>
</comment>
<evidence type="ECO:0000313" key="8">
    <source>
        <dbReference type="EMBL" id="KGR76129.1"/>
    </source>
</evidence>
<gene>
    <name evidence="8" type="ORF">CD33_08095</name>
</gene>
<name>A0A0A3HUK2_9BACL</name>
<keyword evidence="9" id="KW-1185">Reference proteome</keyword>
<dbReference type="AlphaFoldDB" id="A0A0A3HUK2"/>
<dbReference type="Proteomes" id="UP000030408">
    <property type="component" value="Unassembled WGS sequence"/>
</dbReference>
<dbReference type="GO" id="GO:0015109">
    <property type="term" value="F:chromate transmembrane transporter activity"/>
    <property type="evidence" value="ECO:0007669"/>
    <property type="project" value="InterPro"/>
</dbReference>
<dbReference type="InterPro" id="IPR003370">
    <property type="entry name" value="Chromate_transpt"/>
</dbReference>
<comment type="similarity">
    <text evidence="2">Belongs to the chromate ion transporter (CHR) (TC 2.A.51) family.</text>
</comment>
<keyword evidence="4 7" id="KW-0812">Transmembrane</keyword>
<dbReference type="STRING" id="1384057.CD33_08095"/>
<evidence type="ECO:0000256" key="5">
    <source>
        <dbReference type="ARBA" id="ARBA00022989"/>
    </source>
</evidence>
<organism evidence="8 9">
    <name type="scientific">Ureibacillus sinduriensis BLB-1 = JCM 15800</name>
    <dbReference type="NCBI Taxonomy" id="1384057"/>
    <lineage>
        <taxon>Bacteria</taxon>
        <taxon>Bacillati</taxon>
        <taxon>Bacillota</taxon>
        <taxon>Bacilli</taxon>
        <taxon>Bacillales</taxon>
        <taxon>Caryophanaceae</taxon>
        <taxon>Ureibacillus</taxon>
    </lineage>
</organism>
<keyword evidence="5 7" id="KW-1133">Transmembrane helix</keyword>
<sequence>MVYVQIFLAFFYPGILGYGGGPSSIPLIEHEVVDNYGWMTTSEFSEVLALGNTLPGPIATKMAGFIGYEVAGIPGALIALLATVGPSLVLMLLLLNILYRNRNSPRVKRLSSFVLPAIAILLADMTLDFFNTSYDAIGLLVTVLLMAAAYFALEKMKIHPAFVIMAGLVIGGFFL</sequence>
<feature type="transmembrane region" description="Helical" evidence="7">
    <location>
        <begin position="76"/>
        <end position="98"/>
    </location>
</feature>
<keyword evidence="6 7" id="KW-0472">Membrane</keyword>
<dbReference type="Pfam" id="PF02417">
    <property type="entry name" value="Chromate_transp"/>
    <property type="match status" value="1"/>
</dbReference>
<feature type="transmembrane region" description="Helical" evidence="7">
    <location>
        <begin position="136"/>
        <end position="153"/>
    </location>
</feature>
<feature type="transmembrane region" description="Helical" evidence="7">
    <location>
        <begin position="158"/>
        <end position="174"/>
    </location>
</feature>
<keyword evidence="3" id="KW-1003">Cell membrane</keyword>
<reference evidence="8 9" key="1">
    <citation type="submission" date="2014-02" db="EMBL/GenBank/DDBJ databases">
        <title>Draft genome sequence of Lysinibacillus sinduriensis JCM 15800.</title>
        <authorList>
            <person name="Zhang F."/>
            <person name="Wang G."/>
            <person name="Zhang L."/>
        </authorList>
    </citation>
    <scope>NUCLEOTIDE SEQUENCE [LARGE SCALE GENOMIC DNA]</scope>
    <source>
        <strain evidence="8 9">JCM 15800</strain>
    </source>
</reference>
<evidence type="ECO:0000256" key="6">
    <source>
        <dbReference type="ARBA" id="ARBA00023136"/>
    </source>
</evidence>